<dbReference type="GO" id="GO:0004523">
    <property type="term" value="F:RNA-DNA hybrid ribonuclease activity"/>
    <property type="evidence" value="ECO:0007669"/>
    <property type="project" value="UniProtKB-EC"/>
</dbReference>
<dbReference type="InterPro" id="IPR003309">
    <property type="entry name" value="SCAN_dom"/>
</dbReference>
<dbReference type="Gene3D" id="3.10.10.10">
    <property type="entry name" value="HIV Type 1 Reverse Transcriptase, subunit A, domain 1"/>
    <property type="match status" value="1"/>
</dbReference>
<dbReference type="Proteomes" id="UP001479290">
    <property type="component" value="Unassembled WGS sequence"/>
</dbReference>
<organism evidence="18 19">
    <name type="scientific">Culter alburnus</name>
    <name type="common">Topmouth culter</name>
    <dbReference type="NCBI Taxonomy" id="194366"/>
    <lineage>
        <taxon>Eukaryota</taxon>
        <taxon>Metazoa</taxon>
        <taxon>Chordata</taxon>
        <taxon>Craniata</taxon>
        <taxon>Vertebrata</taxon>
        <taxon>Euteleostomi</taxon>
        <taxon>Actinopterygii</taxon>
        <taxon>Neopterygii</taxon>
        <taxon>Teleostei</taxon>
        <taxon>Ostariophysi</taxon>
        <taxon>Cypriniformes</taxon>
        <taxon>Xenocyprididae</taxon>
        <taxon>Xenocypridinae</taxon>
        <taxon>Culter</taxon>
    </lineage>
</organism>
<dbReference type="FunFam" id="3.30.70.270:FF:000020">
    <property type="entry name" value="Transposon Tf2-6 polyprotein-like Protein"/>
    <property type="match status" value="1"/>
</dbReference>
<dbReference type="GO" id="GO:0003676">
    <property type="term" value="F:nucleic acid binding"/>
    <property type="evidence" value="ECO:0007669"/>
    <property type="project" value="InterPro"/>
</dbReference>
<dbReference type="InterPro" id="IPR038269">
    <property type="entry name" value="SCAN_sf"/>
</dbReference>
<dbReference type="Pfam" id="PF22938">
    <property type="entry name" value="Integrase_p58_C"/>
    <property type="match status" value="1"/>
</dbReference>
<dbReference type="InterPro" id="IPR036397">
    <property type="entry name" value="RNaseH_sf"/>
</dbReference>
<evidence type="ECO:0000256" key="12">
    <source>
        <dbReference type="SAM" id="MobiDB-lite"/>
    </source>
</evidence>
<keyword evidence="10" id="KW-0863">Zinc-finger</keyword>
<dbReference type="GO" id="GO:0004190">
    <property type="term" value="F:aspartic-type endopeptidase activity"/>
    <property type="evidence" value="ECO:0007669"/>
    <property type="project" value="InterPro"/>
</dbReference>
<feature type="compositionally biased region" description="Basic residues" evidence="12">
    <location>
        <begin position="334"/>
        <end position="343"/>
    </location>
</feature>
<evidence type="ECO:0000259" key="17">
    <source>
        <dbReference type="PROSITE" id="PS50994"/>
    </source>
</evidence>
<dbReference type="InterPro" id="IPR001969">
    <property type="entry name" value="Aspartic_peptidase_AS"/>
</dbReference>
<feature type="domain" description="SCAN box" evidence="15">
    <location>
        <begin position="28"/>
        <end position="107"/>
    </location>
</feature>
<evidence type="ECO:0000259" key="14">
    <source>
        <dbReference type="PROSITE" id="PS50175"/>
    </source>
</evidence>
<dbReference type="SUPFAM" id="SSF56672">
    <property type="entry name" value="DNA/RNA polymerases"/>
    <property type="match status" value="1"/>
</dbReference>
<evidence type="ECO:0000256" key="4">
    <source>
        <dbReference type="ARBA" id="ARBA00022695"/>
    </source>
</evidence>
<feature type="region of interest" description="Disordered" evidence="12">
    <location>
        <begin position="107"/>
        <end position="146"/>
    </location>
</feature>
<feature type="compositionally biased region" description="Basic and acidic residues" evidence="12">
    <location>
        <begin position="127"/>
        <end position="136"/>
    </location>
</feature>
<dbReference type="Gene3D" id="1.10.4020.10">
    <property type="entry name" value="DNA breaking-rejoining enzymes"/>
    <property type="match status" value="1"/>
</dbReference>
<dbReference type="Pfam" id="PF00665">
    <property type="entry name" value="rve"/>
    <property type="match status" value="1"/>
</dbReference>
<dbReference type="PROSITE" id="PS50158">
    <property type="entry name" value="ZF_CCHC"/>
    <property type="match status" value="1"/>
</dbReference>
<evidence type="ECO:0000256" key="10">
    <source>
        <dbReference type="PROSITE-ProRule" id="PRU00047"/>
    </source>
</evidence>
<comment type="similarity">
    <text evidence="1">Belongs to the beta type-B retroviral polymerase family. HERV class-II K(HML-2) pol subfamily.</text>
</comment>
<dbReference type="Pfam" id="PF00078">
    <property type="entry name" value="RVT_1"/>
    <property type="match status" value="1"/>
</dbReference>
<dbReference type="FunFam" id="3.30.420.10:FF:000032">
    <property type="entry name" value="Retrovirus-related Pol polyprotein from transposon 297-like Protein"/>
    <property type="match status" value="1"/>
</dbReference>
<evidence type="ECO:0000256" key="11">
    <source>
        <dbReference type="SAM" id="Coils"/>
    </source>
</evidence>
<dbReference type="PANTHER" id="PTHR37984:SF15">
    <property type="entry name" value="INTEGRASE CATALYTIC DOMAIN-CONTAINING PROTEIN"/>
    <property type="match status" value="1"/>
</dbReference>
<dbReference type="InterPro" id="IPR054465">
    <property type="entry name" value="Integrase_p58-like_C"/>
</dbReference>
<dbReference type="Gene3D" id="1.10.340.70">
    <property type="match status" value="1"/>
</dbReference>
<dbReference type="EMBL" id="JAWDJR010000009">
    <property type="protein sequence ID" value="KAK9968933.1"/>
    <property type="molecule type" value="Genomic_DNA"/>
</dbReference>
<accession>A0AAW2A7S0</accession>
<proteinExistence type="inferred from homology"/>
<dbReference type="Gene3D" id="3.30.420.10">
    <property type="entry name" value="Ribonuclease H-like superfamily/Ribonuclease H"/>
    <property type="match status" value="1"/>
</dbReference>
<dbReference type="GO" id="GO:0003964">
    <property type="term" value="F:RNA-directed DNA polymerase activity"/>
    <property type="evidence" value="ECO:0007669"/>
    <property type="project" value="UniProtKB-KW"/>
</dbReference>
<dbReference type="SUPFAM" id="SSF50630">
    <property type="entry name" value="Acid proteases"/>
    <property type="match status" value="1"/>
</dbReference>
<keyword evidence="6" id="KW-0255">Endonuclease</keyword>
<evidence type="ECO:0000313" key="19">
    <source>
        <dbReference type="Proteomes" id="UP001479290"/>
    </source>
</evidence>
<keyword evidence="8" id="KW-0695">RNA-directed DNA polymerase</keyword>
<dbReference type="EC" id="3.1.26.4" evidence="2"/>
<reference evidence="18 19" key="1">
    <citation type="submission" date="2024-05" db="EMBL/GenBank/DDBJ databases">
        <title>A high-quality chromosomal-level genome assembly of Topmouth culter (Culter alburnus).</title>
        <authorList>
            <person name="Zhao H."/>
        </authorList>
    </citation>
    <scope>NUCLEOTIDE SEQUENCE [LARGE SCALE GENOMIC DNA]</scope>
    <source>
        <strain evidence="18">CATC2023</strain>
        <tissue evidence="18">Muscle</tissue>
    </source>
</reference>
<dbReference type="PROSITE" id="PS50175">
    <property type="entry name" value="ASP_PROT_RETROV"/>
    <property type="match status" value="1"/>
</dbReference>
<dbReference type="CDD" id="cd00303">
    <property type="entry name" value="retropepsin_like"/>
    <property type="match status" value="1"/>
</dbReference>
<keyword evidence="5" id="KW-0540">Nuclease</keyword>
<dbReference type="PANTHER" id="PTHR37984">
    <property type="entry name" value="PROTEIN CBG26694"/>
    <property type="match status" value="1"/>
</dbReference>
<feature type="domain" description="Reverse transcriptase" evidence="16">
    <location>
        <begin position="880"/>
        <end position="1058"/>
    </location>
</feature>
<feature type="domain" description="CCHC-type" evidence="13">
    <location>
        <begin position="153"/>
        <end position="167"/>
    </location>
</feature>
<dbReference type="SMART" id="SM00343">
    <property type="entry name" value="ZnF_C2HC"/>
    <property type="match status" value="1"/>
</dbReference>
<dbReference type="InterPro" id="IPR043128">
    <property type="entry name" value="Rev_trsase/Diguanyl_cyclase"/>
</dbReference>
<evidence type="ECO:0000256" key="1">
    <source>
        <dbReference type="ARBA" id="ARBA00010879"/>
    </source>
</evidence>
<evidence type="ECO:0000259" key="16">
    <source>
        <dbReference type="PROSITE" id="PS50878"/>
    </source>
</evidence>
<dbReference type="InterPro" id="IPR012337">
    <property type="entry name" value="RNaseH-like_sf"/>
</dbReference>
<dbReference type="AlphaFoldDB" id="A0AAW2A7S0"/>
<evidence type="ECO:0000256" key="7">
    <source>
        <dbReference type="ARBA" id="ARBA00022801"/>
    </source>
</evidence>
<evidence type="ECO:0000256" key="6">
    <source>
        <dbReference type="ARBA" id="ARBA00022759"/>
    </source>
</evidence>
<dbReference type="Pfam" id="PF17921">
    <property type="entry name" value="Integrase_H2C2"/>
    <property type="match status" value="1"/>
</dbReference>
<evidence type="ECO:0000313" key="18">
    <source>
        <dbReference type="EMBL" id="KAK9968933.1"/>
    </source>
</evidence>
<dbReference type="SUPFAM" id="SSF53098">
    <property type="entry name" value="Ribonuclease H-like"/>
    <property type="match status" value="1"/>
</dbReference>
<keyword evidence="4" id="KW-0548">Nucleotidyltransferase</keyword>
<evidence type="ECO:0000259" key="13">
    <source>
        <dbReference type="PROSITE" id="PS50158"/>
    </source>
</evidence>
<keyword evidence="10" id="KW-0862">Zinc</keyword>
<dbReference type="PROSITE" id="PS00141">
    <property type="entry name" value="ASP_PROTEASE"/>
    <property type="match status" value="1"/>
</dbReference>
<dbReference type="Gene3D" id="2.40.70.10">
    <property type="entry name" value="Acid Proteases"/>
    <property type="match status" value="1"/>
</dbReference>
<dbReference type="InterPro" id="IPR001584">
    <property type="entry name" value="Integrase_cat-core"/>
</dbReference>
<evidence type="ECO:0000256" key="8">
    <source>
        <dbReference type="ARBA" id="ARBA00022918"/>
    </source>
</evidence>
<dbReference type="InterPro" id="IPR001878">
    <property type="entry name" value="Znf_CCHC"/>
</dbReference>
<evidence type="ECO:0000256" key="2">
    <source>
        <dbReference type="ARBA" id="ARBA00012180"/>
    </source>
</evidence>
<dbReference type="GO" id="GO:0015074">
    <property type="term" value="P:DNA integration"/>
    <property type="evidence" value="ECO:0007669"/>
    <property type="project" value="InterPro"/>
</dbReference>
<keyword evidence="7" id="KW-0378">Hydrolase</keyword>
<dbReference type="Pfam" id="PF00077">
    <property type="entry name" value="RVP"/>
    <property type="match status" value="1"/>
</dbReference>
<dbReference type="InterPro" id="IPR043502">
    <property type="entry name" value="DNA/RNA_pol_sf"/>
</dbReference>
<evidence type="ECO:0000259" key="15">
    <source>
        <dbReference type="PROSITE" id="PS50804"/>
    </source>
</evidence>
<dbReference type="Pfam" id="PF02023">
    <property type="entry name" value="SCAN"/>
    <property type="match status" value="1"/>
</dbReference>
<dbReference type="SMART" id="SM00431">
    <property type="entry name" value="SCAN"/>
    <property type="match status" value="1"/>
</dbReference>
<keyword evidence="10" id="KW-0479">Metal-binding</keyword>
<dbReference type="SUPFAM" id="SSF57756">
    <property type="entry name" value="Retrovirus zinc finger-like domains"/>
    <property type="match status" value="1"/>
</dbReference>
<comment type="caution">
    <text evidence="18">The sequence shown here is derived from an EMBL/GenBank/DDBJ whole genome shotgun (WGS) entry which is preliminary data.</text>
</comment>
<evidence type="ECO:0000256" key="5">
    <source>
        <dbReference type="ARBA" id="ARBA00022722"/>
    </source>
</evidence>
<dbReference type="Gene3D" id="3.30.70.270">
    <property type="match status" value="2"/>
</dbReference>
<dbReference type="InterPro" id="IPR021109">
    <property type="entry name" value="Peptidase_aspartic_dom_sf"/>
</dbReference>
<dbReference type="PROSITE" id="PS50804">
    <property type="entry name" value="SCAN_BOX"/>
    <property type="match status" value="1"/>
</dbReference>
<evidence type="ECO:0000256" key="3">
    <source>
        <dbReference type="ARBA" id="ARBA00022679"/>
    </source>
</evidence>
<feature type="region of interest" description="Disordered" evidence="12">
    <location>
        <begin position="322"/>
        <end position="347"/>
    </location>
</feature>
<protein>
    <recommendedName>
        <fullName evidence="9">Gypsy retrotransposon integrase-like protein 1</fullName>
        <ecNumber evidence="2">3.1.26.4</ecNumber>
    </recommendedName>
</protein>
<dbReference type="CDD" id="cd01647">
    <property type="entry name" value="RT_LTR"/>
    <property type="match status" value="1"/>
</dbReference>
<evidence type="ECO:0000256" key="9">
    <source>
        <dbReference type="ARBA" id="ARBA00039658"/>
    </source>
</evidence>
<feature type="domain" description="Integrase catalytic" evidence="17">
    <location>
        <begin position="492"/>
        <end position="650"/>
    </location>
</feature>
<keyword evidence="11" id="KW-0175">Coiled coil</keyword>
<dbReference type="PROSITE" id="PS50994">
    <property type="entry name" value="INTEGRASE"/>
    <property type="match status" value="1"/>
</dbReference>
<dbReference type="InterPro" id="IPR001995">
    <property type="entry name" value="Peptidase_A2_cat"/>
</dbReference>
<dbReference type="GO" id="GO:0006508">
    <property type="term" value="P:proteolysis"/>
    <property type="evidence" value="ECO:0007669"/>
    <property type="project" value="InterPro"/>
</dbReference>
<dbReference type="InterPro" id="IPR018061">
    <property type="entry name" value="Retropepsins"/>
</dbReference>
<dbReference type="InterPro" id="IPR041588">
    <property type="entry name" value="Integrase_H2C2"/>
</dbReference>
<name>A0AAW2A7S0_CULAL</name>
<dbReference type="InterPro" id="IPR036875">
    <property type="entry name" value="Znf_CCHC_sf"/>
</dbReference>
<keyword evidence="3" id="KW-0808">Transferase</keyword>
<dbReference type="GO" id="GO:0008270">
    <property type="term" value="F:zinc ion binding"/>
    <property type="evidence" value="ECO:0007669"/>
    <property type="project" value="UniProtKB-KW"/>
</dbReference>
<sequence length="1157" mass="132271">MDEDQAEVYDDLKEALLEKFNISPETYRQRFRSPTVPAGESPTETYHRLKNLYQRWVRPREHSKEEIGEAIILEQLLRVLPYDARTWVREHEPTSGLAAAKLAQQYRNAHRGGPRTQPSKGTVRTHFGTERGRAELSDNTQSPKSTGGKELICFYCQQPGHKAAVCPARKAKLTGFCYVPREEDKDTDFRGESQVLCDVTIDGHFVKALLDTGSSLSLLKPCYVSNVDYASTATVQCVHGDVRQYPRAEVVVCAQEQSFLMNVVIVDDLPADMILGRDLPILYELLQASMNSETVVTSAIVSKSCPALTRAQVRAGLQPLPDLHSSLLQGGTKGPRKPRRQRRLEKYLGSPVPETSVEGLKADDWRIPENIGELQRKDESLKSLFEKAARGENSNLCDEKYVILNDVLYLQTNDVTHLIVPKCCRPLVLHLAHTIPWAGHLGQQKTYTHISSRFHWPSLYTDVQTYCNTCATCQKTSAVSQRGRAPLYPLPVISTPFRRIAMDIVGPLERSSAGHQYILVICDYATRYPEVFPLRSITTSKIIQALVQLFSRVGIPEEILTDQGTNFTSRLMGQLHHQLGITAIRTSAYHPQTDGLVERFNQTLKNMLRKFVSDTGRDWDKWLPFLLFAYREVPQASTGYSPFELLYGWQVQGPLDLIRKSWEDPACREGEKGVVQYVLEMRDRLERYQEQARENLKEAQRAQKMWYDQNARQRQLQPGQKVLLLLPTTTNKLLAKWQGPYTVVRKMGPVTYEIHHPDKGKAKQTYHINLLKEWKEPSVKQGTAMMVREVTEVMDEEPEPEARAQRELAEVKLEHVQDPNRAQLQSLLEQFPTLFCQRPGRTKLIHHTIHLTDPTPSRQRPYRVPERLVGPLKEEVKTMLEMGVIEPSRSEWSSPIVIVPKKDGTLRVCIDFRKLNAQSRFDAYPMPRIDDLLERIGKARFITTLDLCKGYWQVPLDNDSRQYTAFRTPIGLYHFTVLPFGLHGAPATFQRLMDQVLQGCEGWAAAYLDDVVIFSNSWEEHLRHLKDTLRRIQEAGLTLNVGKCEWARQETSYLGYHLGNGKLRPQVDKVEAIQRSPRPKTKKEMRSFLGLVGWYRRFIPDFATIATPLTNLLAKTAKSPIEWTEDCELAFGTLKERMCSSPVLQSPDFNFRDSWSR</sequence>
<feature type="domain" description="Peptidase A2" evidence="14">
    <location>
        <begin position="206"/>
        <end position="279"/>
    </location>
</feature>
<gene>
    <name evidence="18" type="ORF">ABG768_027150</name>
</gene>
<feature type="coiled-coil region" evidence="11">
    <location>
        <begin position="678"/>
        <end position="705"/>
    </location>
</feature>
<keyword evidence="19" id="KW-1185">Reference proteome</keyword>
<dbReference type="InterPro" id="IPR050951">
    <property type="entry name" value="Retrovirus_Pol_polyprotein"/>
</dbReference>
<dbReference type="SUPFAM" id="SSF47353">
    <property type="entry name" value="Retrovirus capsid dimerization domain-like"/>
    <property type="match status" value="1"/>
</dbReference>
<dbReference type="InterPro" id="IPR000477">
    <property type="entry name" value="RT_dom"/>
</dbReference>
<dbReference type="CDD" id="cd07936">
    <property type="entry name" value="SCAN"/>
    <property type="match status" value="1"/>
</dbReference>
<dbReference type="FunFam" id="1.10.340.70:FF:000001">
    <property type="entry name" value="Retrovirus-related Pol polyprotein from transposon gypsy-like Protein"/>
    <property type="match status" value="1"/>
</dbReference>
<dbReference type="PROSITE" id="PS50878">
    <property type="entry name" value="RT_POL"/>
    <property type="match status" value="1"/>
</dbReference>